<dbReference type="STRING" id="1121400.SAMN02746065_11589"/>
<feature type="domain" description="Lipoyl-binding" evidence="3">
    <location>
        <begin position="27"/>
        <end position="109"/>
    </location>
</feature>
<protein>
    <recommendedName>
        <fullName evidence="2">Glycine cleavage system H protein</fullName>
    </recommendedName>
</protein>
<comment type="cofactor">
    <cofactor evidence="2">
        <name>(R)-lipoate</name>
        <dbReference type="ChEBI" id="CHEBI:83088"/>
    </cofactor>
    <text evidence="2">Binds 1 lipoyl cofactor covalently.</text>
</comment>
<feature type="modified residue" description="N6-lipoyllysine" evidence="2">
    <location>
        <position position="68"/>
    </location>
</feature>
<dbReference type="NCBIfam" id="NF002270">
    <property type="entry name" value="PRK01202.1"/>
    <property type="match status" value="1"/>
</dbReference>
<dbReference type="RefSeq" id="WP_084070062.1">
    <property type="nucleotide sequence ID" value="NZ_FWXY01000015.1"/>
</dbReference>
<dbReference type="Pfam" id="PF01597">
    <property type="entry name" value="GCV_H"/>
    <property type="match status" value="1"/>
</dbReference>
<name>A0A1W2D670_9BACT</name>
<organism evidence="4 5">
    <name type="scientific">Desulfocicer vacuolatum DSM 3385</name>
    <dbReference type="NCBI Taxonomy" id="1121400"/>
    <lineage>
        <taxon>Bacteria</taxon>
        <taxon>Pseudomonadati</taxon>
        <taxon>Thermodesulfobacteriota</taxon>
        <taxon>Desulfobacteria</taxon>
        <taxon>Desulfobacterales</taxon>
        <taxon>Desulfobacteraceae</taxon>
        <taxon>Desulfocicer</taxon>
    </lineage>
</organism>
<evidence type="ECO:0000313" key="5">
    <source>
        <dbReference type="Proteomes" id="UP000192418"/>
    </source>
</evidence>
<evidence type="ECO:0000256" key="1">
    <source>
        <dbReference type="ARBA" id="ARBA00022823"/>
    </source>
</evidence>
<dbReference type="EMBL" id="FWXY01000015">
    <property type="protein sequence ID" value="SMC92674.1"/>
    <property type="molecule type" value="Genomic_DNA"/>
</dbReference>
<evidence type="ECO:0000256" key="2">
    <source>
        <dbReference type="HAMAP-Rule" id="MF_00272"/>
    </source>
</evidence>
<dbReference type="InterPro" id="IPR011053">
    <property type="entry name" value="Single_hybrid_motif"/>
</dbReference>
<dbReference type="InterPro" id="IPR033753">
    <property type="entry name" value="GCV_H/Fam206"/>
</dbReference>
<keyword evidence="5" id="KW-1185">Reference proteome</keyword>
<comment type="function">
    <text evidence="2">The glycine cleavage system catalyzes the degradation of glycine. The H protein shuttles the methylamine group of glycine from the P protein to the T protein.</text>
</comment>
<dbReference type="Proteomes" id="UP000192418">
    <property type="component" value="Unassembled WGS sequence"/>
</dbReference>
<evidence type="ECO:0000259" key="3">
    <source>
        <dbReference type="PROSITE" id="PS50968"/>
    </source>
</evidence>
<comment type="similarity">
    <text evidence="2">Belongs to the GcvH family.</text>
</comment>
<dbReference type="HAMAP" id="MF_00272">
    <property type="entry name" value="GcvH"/>
    <property type="match status" value="1"/>
</dbReference>
<dbReference type="SUPFAM" id="SSF51230">
    <property type="entry name" value="Single hybrid motif"/>
    <property type="match status" value="1"/>
</dbReference>
<dbReference type="AlphaFoldDB" id="A0A1W2D670"/>
<proteinExistence type="inferred from homology"/>
<dbReference type="CDD" id="cd06848">
    <property type="entry name" value="GCS_H"/>
    <property type="match status" value="1"/>
</dbReference>
<evidence type="ECO:0000313" key="4">
    <source>
        <dbReference type="EMBL" id="SMC92674.1"/>
    </source>
</evidence>
<dbReference type="InterPro" id="IPR002930">
    <property type="entry name" value="GCV_H"/>
</dbReference>
<dbReference type="PROSITE" id="PS50968">
    <property type="entry name" value="BIOTINYL_LIPOYL"/>
    <property type="match status" value="1"/>
</dbReference>
<dbReference type="InterPro" id="IPR000089">
    <property type="entry name" value="Biotin_lipoyl"/>
</dbReference>
<dbReference type="GO" id="GO:0005960">
    <property type="term" value="C:glycine cleavage complex"/>
    <property type="evidence" value="ECO:0007669"/>
    <property type="project" value="InterPro"/>
</dbReference>
<dbReference type="Gene3D" id="2.40.50.100">
    <property type="match status" value="1"/>
</dbReference>
<dbReference type="OrthoDB" id="9796712at2"/>
<keyword evidence="1 2" id="KW-0450">Lipoyl</keyword>
<dbReference type="GO" id="GO:0019464">
    <property type="term" value="P:glycine decarboxylation via glycine cleavage system"/>
    <property type="evidence" value="ECO:0007669"/>
    <property type="project" value="UniProtKB-UniRule"/>
</dbReference>
<dbReference type="GO" id="GO:0009249">
    <property type="term" value="P:protein lipoylation"/>
    <property type="evidence" value="ECO:0007669"/>
    <property type="project" value="TreeGrafter"/>
</dbReference>
<comment type="subunit">
    <text evidence="2">The glycine cleavage system is composed of four proteins: P, T, L and H.</text>
</comment>
<sequence>MEIKDYTLPEELYYEPNHYWVKVEGDLLVMGMNDFAQKMAGEVVFVQLPFEGKKLKAGKKFSQVESGKWLGKVYAPVNGKIAVSNQELEVNPGLINEDCYGKGWMFKIQPNDMGELENLIHGPDAIESWMLEEIEKFVKE</sequence>
<gene>
    <name evidence="2" type="primary">gcvH</name>
    <name evidence="4" type="ORF">SAMN02746065_11589</name>
</gene>
<dbReference type="GO" id="GO:0005829">
    <property type="term" value="C:cytosol"/>
    <property type="evidence" value="ECO:0007669"/>
    <property type="project" value="TreeGrafter"/>
</dbReference>
<reference evidence="4 5" key="1">
    <citation type="submission" date="2017-04" db="EMBL/GenBank/DDBJ databases">
        <authorList>
            <person name="Afonso C.L."/>
            <person name="Miller P.J."/>
            <person name="Scott M.A."/>
            <person name="Spackman E."/>
            <person name="Goraichik I."/>
            <person name="Dimitrov K.M."/>
            <person name="Suarez D.L."/>
            <person name="Swayne D.E."/>
        </authorList>
    </citation>
    <scope>NUCLEOTIDE SEQUENCE [LARGE SCALE GENOMIC DNA]</scope>
    <source>
        <strain evidence="4 5">DSM 3385</strain>
    </source>
</reference>
<accession>A0A1W2D670</accession>
<dbReference type="PANTHER" id="PTHR11715">
    <property type="entry name" value="GLYCINE CLEAVAGE SYSTEM H PROTEIN"/>
    <property type="match status" value="1"/>
</dbReference>
<dbReference type="PANTHER" id="PTHR11715:SF3">
    <property type="entry name" value="GLYCINE CLEAVAGE SYSTEM H PROTEIN-RELATED"/>
    <property type="match status" value="1"/>
</dbReference>